<keyword evidence="6 7" id="KW-0067">ATP-binding</keyword>
<evidence type="ECO:0000256" key="2">
    <source>
        <dbReference type="ARBA" id="ARBA00022527"/>
    </source>
</evidence>
<name>A0A1G6URQ3_9ACTN</name>
<evidence type="ECO:0000256" key="6">
    <source>
        <dbReference type="ARBA" id="ARBA00022840"/>
    </source>
</evidence>
<dbReference type="PANTHER" id="PTHR43289:SF6">
    <property type="entry name" value="SERINE_THREONINE-PROTEIN KINASE NEKL-3"/>
    <property type="match status" value="1"/>
</dbReference>
<keyword evidence="5 11" id="KW-0418">Kinase</keyword>
<keyword evidence="3" id="KW-0808">Transferase</keyword>
<feature type="domain" description="Protein kinase" evidence="10">
    <location>
        <begin position="13"/>
        <end position="265"/>
    </location>
</feature>
<dbReference type="Proteomes" id="UP000199034">
    <property type="component" value="Unassembled WGS sequence"/>
</dbReference>
<evidence type="ECO:0000256" key="3">
    <source>
        <dbReference type="ARBA" id="ARBA00022679"/>
    </source>
</evidence>
<dbReference type="STRING" id="1045774.SAMN05421872_10873"/>
<dbReference type="SMART" id="SM00220">
    <property type="entry name" value="S_TKc"/>
    <property type="match status" value="1"/>
</dbReference>
<evidence type="ECO:0000256" key="1">
    <source>
        <dbReference type="ARBA" id="ARBA00012513"/>
    </source>
</evidence>
<dbReference type="AlphaFoldDB" id="A0A1G6URQ3"/>
<feature type="compositionally biased region" description="Basic residues" evidence="8">
    <location>
        <begin position="379"/>
        <end position="418"/>
    </location>
</feature>
<dbReference type="PROSITE" id="PS50011">
    <property type="entry name" value="PROTEIN_KINASE_DOM"/>
    <property type="match status" value="1"/>
</dbReference>
<protein>
    <recommendedName>
        <fullName evidence="1">non-specific serine/threonine protein kinase</fullName>
        <ecNumber evidence="1">2.7.11.1</ecNumber>
    </recommendedName>
</protein>
<dbReference type="InterPro" id="IPR000719">
    <property type="entry name" value="Prot_kinase_dom"/>
</dbReference>
<sequence length="418" mass="43137">MSIGPGTLLRDRYVLGEVLGRGGSADVYAAEDRLLHRPVAVKVLRDSPDTEADRARFAAEARVLARLSHPGLVLLLDAGTEGDHPYLVLELVVGRTWAQELAGRAVDAPEAARVGVQVAAALAAAHAAGVVHRDVKPGNVLVDASGRARLADFGIARLVDESLRHTRTGFTVGTAAYLAPEQVRGDEVSGATDVYALGLVLLEAVTGERAYPGTSVEAAFARLRRNPTIPVSLPRGWPRLLAGMTATDPVERPTAVEVANRLAALADPDAEVVVPDEATATLPLARRRRTTWLPAAGIAAALALLVALAGVVGRPDGPEPAAAAKPTPSAAATPTVLDPSPTVAAAAVVVPDAGPARATTTKAATTKAATMKAATTKTAAKKTVKPRPGKAVKKAKKAKKAKKKAGQGKGKSQGKRRP</sequence>
<dbReference type="GO" id="GO:0004674">
    <property type="term" value="F:protein serine/threonine kinase activity"/>
    <property type="evidence" value="ECO:0007669"/>
    <property type="project" value="UniProtKB-KW"/>
</dbReference>
<feature type="binding site" evidence="7">
    <location>
        <position position="42"/>
    </location>
    <ligand>
        <name>ATP</name>
        <dbReference type="ChEBI" id="CHEBI:30616"/>
    </ligand>
</feature>
<dbReference type="GO" id="GO:0005524">
    <property type="term" value="F:ATP binding"/>
    <property type="evidence" value="ECO:0007669"/>
    <property type="project" value="UniProtKB-UniRule"/>
</dbReference>
<evidence type="ECO:0000313" key="11">
    <source>
        <dbReference type="EMBL" id="SDD44110.1"/>
    </source>
</evidence>
<dbReference type="EC" id="2.7.11.1" evidence="1"/>
<keyword evidence="9" id="KW-0812">Transmembrane</keyword>
<evidence type="ECO:0000313" key="12">
    <source>
        <dbReference type="Proteomes" id="UP000199034"/>
    </source>
</evidence>
<reference evidence="11 12" key="1">
    <citation type="submission" date="2016-10" db="EMBL/GenBank/DDBJ databases">
        <authorList>
            <person name="de Groot N.N."/>
        </authorList>
    </citation>
    <scope>NUCLEOTIDE SEQUENCE [LARGE SCALE GENOMIC DNA]</scope>
    <source>
        <strain evidence="11 12">CGMCC 4.6858</strain>
    </source>
</reference>
<keyword evidence="12" id="KW-1185">Reference proteome</keyword>
<evidence type="ECO:0000256" key="5">
    <source>
        <dbReference type="ARBA" id="ARBA00022777"/>
    </source>
</evidence>
<organism evidence="11 12">
    <name type="scientific">Nocardioides lianchengensis</name>
    <dbReference type="NCBI Taxonomy" id="1045774"/>
    <lineage>
        <taxon>Bacteria</taxon>
        <taxon>Bacillati</taxon>
        <taxon>Actinomycetota</taxon>
        <taxon>Actinomycetes</taxon>
        <taxon>Propionibacteriales</taxon>
        <taxon>Nocardioidaceae</taxon>
        <taxon>Nocardioides</taxon>
    </lineage>
</organism>
<evidence type="ECO:0000256" key="8">
    <source>
        <dbReference type="SAM" id="MobiDB-lite"/>
    </source>
</evidence>
<feature type="transmembrane region" description="Helical" evidence="9">
    <location>
        <begin position="292"/>
        <end position="312"/>
    </location>
</feature>
<accession>A0A1G6URQ3</accession>
<keyword evidence="9" id="KW-1133">Transmembrane helix</keyword>
<dbReference type="SUPFAM" id="SSF56112">
    <property type="entry name" value="Protein kinase-like (PK-like)"/>
    <property type="match status" value="1"/>
</dbReference>
<evidence type="ECO:0000259" key="10">
    <source>
        <dbReference type="PROSITE" id="PS50011"/>
    </source>
</evidence>
<dbReference type="Gene3D" id="3.30.200.20">
    <property type="entry name" value="Phosphorylase Kinase, domain 1"/>
    <property type="match status" value="1"/>
</dbReference>
<dbReference type="Gene3D" id="1.10.510.10">
    <property type="entry name" value="Transferase(Phosphotransferase) domain 1"/>
    <property type="match status" value="1"/>
</dbReference>
<proteinExistence type="predicted"/>
<evidence type="ECO:0000256" key="4">
    <source>
        <dbReference type="ARBA" id="ARBA00022741"/>
    </source>
</evidence>
<dbReference type="InterPro" id="IPR017441">
    <property type="entry name" value="Protein_kinase_ATP_BS"/>
</dbReference>
<dbReference type="PROSITE" id="PS00107">
    <property type="entry name" value="PROTEIN_KINASE_ATP"/>
    <property type="match status" value="1"/>
</dbReference>
<dbReference type="RefSeq" id="WP_170867082.1">
    <property type="nucleotide sequence ID" value="NZ_FMZM01000008.1"/>
</dbReference>
<evidence type="ECO:0000256" key="7">
    <source>
        <dbReference type="PROSITE-ProRule" id="PRU10141"/>
    </source>
</evidence>
<dbReference type="InterPro" id="IPR011009">
    <property type="entry name" value="Kinase-like_dom_sf"/>
</dbReference>
<evidence type="ECO:0000256" key="9">
    <source>
        <dbReference type="SAM" id="Phobius"/>
    </source>
</evidence>
<dbReference type="PROSITE" id="PS00108">
    <property type="entry name" value="PROTEIN_KINASE_ST"/>
    <property type="match status" value="1"/>
</dbReference>
<gene>
    <name evidence="11" type="ORF">SAMN05421872_10873</name>
</gene>
<dbReference type="CDD" id="cd14014">
    <property type="entry name" value="STKc_PknB_like"/>
    <property type="match status" value="1"/>
</dbReference>
<dbReference type="Pfam" id="PF00069">
    <property type="entry name" value="Pkinase"/>
    <property type="match status" value="1"/>
</dbReference>
<feature type="region of interest" description="Disordered" evidence="8">
    <location>
        <begin position="354"/>
        <end position="418"/>
    </location>
</feature>
<feature type="compositionally biased region" description="Low complexity" evidence="8">
    <location>
        <begin position="354"/>
        <end position="378"/>
    </location>
</feature>
<keyword evidence="9" id="KW-0472">Membrane</keyword>
<dbReference type="InterPro" id="IPR008271">
    <property type="entry name" value="Ser/Thr_kinase_AS"/>
</dbReference>
<dbReference type="EMBL" id="FMZM01000008">
    <property type="protein sequence ID" value="SDD44110.1"/>
    <property type="molecule type" value="Genomic_DNA"/>
</dbReference>
<feature type="region of interest" description="Disordered" evidence="8">
    <location>
        <begin position="318"/>
        <end position="337"/>
    </location>
</feature>
<keyword evidence="2 11" id="KW-0723">Serine/threonine-protein kinase</keyword>
<keyword evidence="4 7" id="KW-0547">Nucleotide-binding</keyword>
<dbReference type="PANTHER" id="PTHR43289">
    <property type="entry name" value="MITOGEN-ACTIVATED PROTEIN KINASE KINASE KINASE 20-RELATED"/>
    <property type="match status" value="1"/>
</dbReference>